<proteinExistence type="predicted"/>
<dbReference type="InterPro" id="IPR005519">
    <property type="entry name" value="Acid_phosphat_B-like"/>
</dbReference>
<dbReference type="PANTHER" id="PTHR31284:SF10">
    <property type="entry name" value="ACID PHOSPHATASE-LIKE PROTEIN"/>
    <property type="match status" value="1"/>
</dbReference>
<reference evidence="4 5" key="1">
    <citation type="submission" date="2012-10" db="EMBL/GenBank/DDBJ databases">
        <title>The draft sequence of the Mycobacterium pheli genome.</title>
        <authorList>
            <person name="Pettersson B.M.F."/>
            <person name="Das S."/>
            <person name="Dasgupta S."/>
            <person name="Bhattacharya A."/>
            <person name="Kirsebom L.A."/>
        </authorList>
    </citation>
    <scope>NUCLEOTIDE SEQUENCE [LARGE SCALE GENOMIC DNA]</scope>
    <source>
        <strain evidence="4 5">CCUG 21000</strain>
    </source>
</reference>
<dbReference type="AlphaFoldDB" id="A0A5N5V6J3"/>
<dbReference type="Pfam" id="PF03767">
    <property type="entry name" value="Acid_phosphat_B"/>
    <property type="match status" value="1"/>
</dbReference>
<evidence type="ECO:0000313" key="4">
    <source>
        <dbReference type="EMBL" id="KAB7756109.1"/>
    </source>
</evidence>
<feature type="chain" id="PRO_5024397407" description="Acid phosphatase" evidence="3">
    <location>
        <begin position="23"/>
        <end position="260"/>
    </location>
</feature>
<feature type="region of interest" description="Disordered" evidence="2">
    <location>
        <begin position="232"/>
        <end position="260"/>
    </location>
</feature>
<dbReference type="Proteomes" id="UP000325690">
    <property type="component" value="Unassembled WGS sequence"/>
</dbReference>
<accession>A0A5N5V6J3</accession>
<evidence type="ECO:0000256" key="2">
    <source>
        <dbReference type="SAM" id="MobiDB-lite"/>
    </source>
</evidence>
<comment type="caution">
    <text evidence="4">The sequence shown here is derived from an EMBL/GenBank/DDBJ whole genome shotgun (WGS) entry which is preliminary data.</text>
</comment>
<name>A0A5N5V6J3_MYCPH</name>
<organism evidence="4 5">
    <name type="scientific">Mycolicibacterium phlei DSM 43239 = CCUG 21000</name>
    <dbReference type="NCBI Taxonomy" id="1226750"/>
    <lineage>
        <taxon>Bacteria</taxon>
        <taxon>Bacillati</taxon>
        <taxon>Actinomycetota</taxon>
        <taxon>Actinomycetes</taxon>
        <taxon>Mycobacteriales</taxon>
        <taxon>Mycobacteriaceae</taxon>
        <taxon>Mycolicibacterium</taxon>
    </lineage>
</organism>
<evidence type="ECO:0008006" key="6">
    <source>
        <dbReference type="Google" id="ProtNLM"/>
    </source>
</evidence>
<evidence type="ECO:0000313" key="5">
    <source>
        <dbReference type="Proteomes" id="UP000325690"/>
    </source>
</evidence>
<evidence type="ECO:0000256" key="1">
    <source>
        <dbReference type="ARBA" id="ARBA00022729"/>
    </source>
</evidence>
<sequence length="260" mass="27926">MSRGSVVAAVAAAVLWTSPVVAAQPQTPPAPAIPYLSELQRAAAPAAAWIAERAPQVRRPAVVIDVDETALSNWAVVDGRPAAIPPTLELFTTAREHGVDVFFITGRPESMRSTTERDLRAAGYRGYTRLIMKPDDLQYDSYADFKAPQRERLVRQGFTLIANVGDQRSDLTGGFAEREFLLPNPLYRVPCARSGAARPLINGRSRYVAIPGGAAHTAGTEFTQCAAVPTTPYSGPSPPASDWKPLTTIETSGLPRTSIS</sequence>
<dbReference type="Gene3D" id="3.40.50.1000">
    <property type="entry name" value="HAD superfamily/HAD-like"/>
    <property type="match status" value="1"/>
</dbReference>
<dbReference type="InterPro" id="IPR023214">
    <property type="entry name" value="HAD_sf"/>
</dbReference>
<feature type="signal peptide" evidence="3">
    <location>
        <begin position="1"/>
        <end position="22"/>
    </location>
</feature>
<feature type="compositionally biased region" description="Polar residues" evidence="2">
    <location>
        <begin position="248"/>
        <end position="260"/>
    </location>
</feature>
<gene>
    <name evidence="4" type="ORF">MPHL21000_12490</name>
</gene>
<evidence type="ECO:0000256" key="3">
    <source>
        <dbReference type="SAM" id="SignalP"/>
    </source>
</evidence>
<dbReference type="EMBL" id="ANBP01000014">
    <property type="protein sequence ID" value="KAB7756109.1"/>
    <property type="molecule type" value="Genomic_DNA"/>
</dbReference>
<dbReference type="SUPFAM" id="SSF56784">
    <property type="entry name" value="HAD-like"/>
    <property type="match status" value="1"/>
</dbReference>
<protein>
    <recommendedName>
        <fullName evidence="6">Acid phosphatase</fullName>
    </recommendedName>
</protein>
<keyword evidence="1 3" id="KW-0732">Signal</keyword>
<keyword evidence="5" id="KW-1185">Reference proteome</keyword>
<dbReference type="PANTHER" id="PTHR31284">
    <property type="entry name" value="ACID PHOSPHATASE-LIKE PROTEIN"/>
    <property type="match status" value="1"/>
</dbReference>
<dbReference type="InterPro" id="IPR036412">
    <property type="entry name" value="HAD-like_sf"/>
</dbReference>